<reference evidence="4" key="1">
    <citation type="submission" date="2017-09" db="EMBL/GenBank/DDBJ databases">
        <authorList>
            <person name="Sela D.A."/>
            <person name="Albert K."/>
        </authorList>
    </citation>
    <scope>NUCLEOTIDE SEQUENCE [LARGE SCALE GENOMIC DNA]</scope>
    <source>
        <strain evidence="4">UMA51805</strain>
    </source>
</reference>
<reference evidence="3 4" key="2">
    <citation type="submission" date="2018-03" db="EMBL/GenBank/DDBJ databases">
        <title>The comparative genomics of Bifidobacterium callitrichos reflects dietary carbohydrate utilization within the common marmoset gut.</title>
        <authorList>
            <person name="Rani A."/>
        </authorList>
    </citation>
    <scope>NUCLEOTIDE SEQUENCE [LARGE SCALE GENOMIC DNA]</scope>
    <source>
        <strain evidence="3 4">UMA51805</strain>
    </source>
</reference>
<keyword evidence="2" id="KW-0472">Membrane</keyword>
<evidence type="ECO:0000256" key="2">
    <source>
        <dbReference type="SAM" id="Phobius"/>
    </source>
</evidence>
<dbReference type="InterPro" id="IPR047676">
    <property type="entry name" value="FxLYD_dom"/>
</dbReference>
<dbReference type="EMBL" id="NWTX01000015">
    <property type="protein sequence ID" value="PST45937.1"/>
    <property type="molecule type" value="Genomic_DNA"/>
</dbReference>
<proteinExistence type="predicted"/>
<feature type="non-terminal residue" evidence="3">
    <location>
        <position position="242"/>
    </location>
</feature>
<evidence type="ECO:0000313" key="3">
    <source>
        <dbReference type="EMBL" id="PST45937.1"/>
    </source>
</evidence>
<dbReference type="RefSeq" id="WP_146143618.1">
    <property type="nucleotide sequence ID" value="NZ_NWTX01000015.1"/>
</dbReference>
<protein>
    <submittedName>
        <fullName evidence="3">Uncharacterized protein</fullName>
    </submittedName>
</protein>
<keyword evidence="2" id="KW-1133">Transmembrane helix</keyword>
<dbReference type="NCBIfam" id="NF038353">
    <property type="entry name" value="FxLYD_dom"/>
    <property type="match status" value="1"/>
</dbReference>
<feature type="coiled-coil region" evidence="1">
    <location>
        <begin position="46"/>
        <end position="94"/>
    </location>
</feature>
<keyword evidence="2" id="KW-0812">Transmembrane</keyword>
<keyword evidence="1" id="KW-0175">Coiled coil</keyword>
<name>A0A2T3G8X8_9BIFI</name>
<evidence type="ECO:0000313" key="4">
    <source>
        <dbReference type="Proteomes" id="UP000240228"/>
    </source>
</evidence>
<dbReference type="Proteomes" id="UP000240228">
    <property type="component" value="Unassembled WGS sequence"/>
</dbReference>
<evidence type="ECO:0000256" key="1">
    <source>
        <dbReference type="SAM" id="Coils"/>
    </source>
</evidence>
<keyword evidence="4" id="KW-1185">Reference proteome</keyword>
<sequence>MNDLMNDRRAKTAIVAAICLIVVVAAGIMGWNMGGRSIDVRDSAEYQAKMKELRRAETALTESQQDIDNRNTQLNETDDAIGKTEREMERYQDLAKEFGPSAGDANPQITVKSIGAVDAAYGYYKIPITVHNNTSTTLTYYEVRYQLTDDAGNITNTHFANSVNGCAGNADCTFMGYGRFNPTGMTLTPISWTTGSAENSYGHYGTDVVTRKFWLFVVCGGLWGLGGDCFEVEFAAGQVDHG</sequence>
<gene>
    <name evidence="3" type="ORF">CPA40_08170</name>
</gene>
<organism evidence="3 4">
    <name type="scientific">Bifidobacterium callitrichos</name>
    <dbReference type="NCBI Taxonomy" id="762209"/>
    <lineage>
        <taxon>Bacteria</taxon>
        <taxon>Bacillati</taxon>
        <taxon>Actinomycetota</taxon>
        <taxon>Actinomycetes</taxon>
        <taxon>Bifidobacteriales</taxon>
        <taxon>Bifidobacteriaceae</taxon>
        <taxon>Bifidobacterium</taxon>
    </lineage>
</organism>
<dbReference type="AlphaFoldDB" id="A0A2T3G8X8"/>
<feature type="transmembrane region" description="Helical" evidence="2">
    <location>
        <begin position="12"/>
        <end position="31"/>
    </location>
</feature>
<accession>A0A2T3G8X8</accession>
<comment type="caution">
    <text evidence="3">The sequence shown here is derived from an EMBL/GenBank/DDBJ whole genome shotgun (WGS) entry which is preliminary data.</text>
</comment>